<dbReference type="GO" id="GO:0006412">
    <property type="term" value="P:translation"/>
    <property type="evidence" value="ECO:0007669"/>
    <property type="project" value="InterPro"/>
</dbReference>
<dbReference type="InterPro" id="IPR035980">
    <property type="entry name" value="Ribosomal_bS6_sf"/>
</dbReference>
<evidence type="ECO:0000313" key="3">
    <source>
        <dbReference type="Proteomes" id="UP000238350"/>
    </source>
</evidence>
<dbReference type="SUPFAM" id="SSF54995">
    <property type="entry name" value="Ribosomal protein S6"/>
    <property type="match status" value="1"/>
</dbReference>
<protein>
    <submittedName>
        <fullName evidence="2">37S ribosomal protein MRP17, mitochondrial</fullName>
    </submittedName>
</protein>
<dbReference type="GO" id="GO:0005763">
    <property type="term" value="C:mitochondrial small ribosomal subunit"/>
    <property type="evidence" value="ECO:0007669"/>
    <property type="project" value="TreeGrafter"/>
</dbReference>
<dbReference type="PANTHER" id="PTHR21011">
    <property type="entry name" value="MITOCHONDRIAL 28S RIBOSOMAL PROTEIN S6"/>
    <property type="match status" value="1"/>
</dbReference>
<evidence type="ECO:0000256" key="1">
    <source>
        <dbReference type="ARBA" id="ARBA00009512"/>
    </source>
</evidence>
<dbReference type="RefSeq" id="XP_024662656.1">
    <property type="nucleotide sequence ID" value="XM_024806888.1"/>
</dbReference>
<keyword evidence="3" id="KW-1185">Reference proteome</keyword>
<accession>A0A2T0FCL9</accession>
<proteinExistence type="inferred from homology"/>
<comment type="similarity">
    <text evidence="1">Belongs to the bacterial ribosomal protein bS6 family.</text>
</comment>
<keyword evidence="2" id="KW-0687">Ribonucleoprotein</keyword>
<dbReference type="InterPro" id="IPR000529">
    <property type="entry name" value="Ribosomal_bS6"/>
</dbReference>
<dbReference type="GO" id="GO:0070181">
    <property type="term" value="F:small ribosomal subunit rRNA binding"/>
    <property type="evidence" value="ECO:0007669"/>
    <property type="project" value="TreeGrafter"/>
</dbReference>
<dbReference type="Pfam" id="PF01250">
    <property type="entry name" value="Ribosomal_S6"/>
    <property type="match status" value="1"/>
</dbReference>
<keyword evidence="2" id="KW-0689">Ribosomal protein</keyword>
<reference evidence="2 3" key="1">
    <citation type="submission" date="2017-04" db="EMBL/GenBank/DDBJ databases">
        <title>Genome sequencing of [Candida] sorbophila.</title>
        <authorList>
            <person name="Ahn J.O."/>
        </authorList>
    </citation>
    <scope>NUCLEOTIDE SEQUENCE [LARGE SCALE GENOMIC DNA]</scope>
    <source>
        <strain evidence="2 3">DS02</strain>
    </source>
</reference>
<sequence>MFISSCASSRAHAPSTSSYLRHILPQIFDSRGEKNLVTMLYELVGIARCASENHTKEAAEVVKHIGGLVLKNRGVIRQVENWGVRPLPRIWNQNRQSHIIAAHFYLKFDSSPSVQRQIKRALDSDARMLRSTIVRLGGKDLPSLIESDRVSA</sequence>
<gene>
    <name evidence="2" type="ORF">B9G98_00330</name>
</gene>
<comment type="caution">
    <text evidence="2">The sequence shown here is derived from an EMBL/GenBank/DDBJ whole genome shotgun (WGS) entry which is preliminary data.</text>
</comment>
<dbReference type="STRING" id="45607.A0A2T0FCL9"/>
<dbReference type="NCBIfam" id="TIGR00166">
    <property type="entry name" value="S6"/>
    <property type="match status" value="1"/>
</dbReference>
<dbReference type="AlphaFoldDB" id="A0A2T0FCL9"/>
<dbReference type="GO" id="GO:0003735">
    <property type="term" value="F:structural constituent of ribosome"/>
    <property type="evidence" value="ECO:0007669"/>
    <property type="project" value="InterPro"/>
</dbReference>
<name>A0A2T0FCL9_9ASCO</name>
<dbReference type="CDD" id="cd15465">
    <property type="entry name" value="bS6_mito"/>
    <property type="match status" value="1"/>
</dbReference>
<dbReference type="Proteomes" id="UP000238350">
    <property type="component" value="Unassembled WGS sequence"/>
</dbReference>
<organism evidence="2 3">
    <name type="scientific">Wickerhamiella sorbophila</name>
    <dbReference type="NCBI Taxonomy" id="45607"/>
    <lineage>
        <taxon>Eukaryota</taxon>
        <taxon>Fungi</taxon>
        <taxon>Dikarya</taxon>
        <taxon>Ascomycota</taxon>
        <taxon>Saccharomycotina</taxon>
        <taxon>Dipodascomycetes</taxon>
        <taxon>Dipodascales</taxon>
        <taxon>Trichomonascaceae</taxon>
        <taxon>Wickerhamiella</taxon>
    </lineage>
</organism>
<dbReference type="Gene3D" id="3.30.70.60">
    <property type="match status" value="1"/>
</dbReference>
<evidence type="ECO:0000313" key="2">
    <source>
        <dbReference type="EMBL" id="PRT52710.1"/>
    </source>
</evidence>
<dbReference type="InterPro" id="IPR014717">
    <property type="entry name" value="Transl_elong_EF1B/ribsomal_bS6"/>
</dbReference>
<dbReference type="EMBL" id="NDIQ01000001">
    <property type="protein sequence ID" value="PRT52710.1"/>
    <property type="molecule type" value="Genomic_DNA"/>
</dbReference>
<dbReference type="PANTHER" id="PTHR21011:SF1">
    <property type="entry name" value="SMALL RIBOSOMAL SUBUNIT PROTEIN BS6M"/>
    <property type="match status" value="1"/>
</dbReference>
<dbReference type="OrthoDB" id="10259681at2759"/>
<dbReference type="GeneID" id="36514079"/>